<dbReference type="InterPro" id="IPR036890">
    <property type="entry name" value="HATPase_C_sf"/>
</dbReference>
<keyword evidence="8" id="KW-0067">ATP-binding</keyword>
<dbReference type="Gene3D" id="3.30.565.10">
    <property type="entry name" value="Histidine kinase-like ATPase, C-terminal domain"/>
    <property type="match status" value="1"/>
</dbReference>
<dbReference type="InterPro" id="IPR010559">
    <property type="entry name" value="Sig_transdc_His_kin_internal"/>
</dbReference>
<dbReference type="PROSITE" id="PS50109">
    <property type="entry name" value="HIS_KIN"/>
    <property type="match status" value="1"/>
</dbReference>
<protein>
    <submittedName>
        <fullName evidence="15">Histidine kinase</fullName>
    </submittedName>
</protein>
<evidence type="ECO:0000256" key="13">
    <source>
        <dbReference type="SAM" id="Phobius"/>
    </source>
</evidence>
<sequence>MLVISFIALVVDLAISIASISIVKQQSTRYLQDTAELYINRINYDFNYISHFMGWALANDDNIKTMSNSPVESIDFREANEKLRMRFAELQRNYGQGYNFFFYLENHNFFLNCAPMTLSYSDYLEVKRQIISLTENKGVYDKFYSKWTPILANGKYFIISFVPYHDRYLVGLISANDLIAPLQQMNLGADGYASLVYKHGTIVSGPDYEKGQEPPLQEESKPSFLDLIQSRTTVISDFANASLSVKMVIKFGTFEKIMIAQLLILVLFFLLIFTLSAVMILFMRKVLSPIQSFSENLGRINAEGEPADFESSTIIELEQANGQFKQLVEQLKKFKIEMYEQELEKQKIRLDYMKMQIKPHFFLNCLTSIYSMAQIQMYEEIEEMSMATSKYFRYIFQSGENFVRLEDEIEHVRIYLDIQKSRYRNAFSYHIERPVSMEGLQIPPLVLQTFIENSVKYAVSRDQELQIRLSVFTPFNVEAGDKACIRITDTGPGFPPEILEKLSRGDLLDQTDGHRIGITNTQQRLELLYGRQAEVHFSNMLSGGACVTILLPKVPQT</sequence>
<keyword evidence="9 13" id="KW-1133">Transmembrane helix</keyword>
<evidence type="ECO:0000313" key="16">
    <source>
        <dbReference type="Proteomes" id="UP000564806"/>
    </source>
</evidence>
<keyword evidence="7 15" id="KW-0418">Kinase</keyword>
<comment type="caution">
    <text evidence="15">The sequence shown here is derived from an EMBL/GenBank/DDBJ whole genome shotgun (WGS) entry which is preliminary data.</text>
</comment>
<keyword evidence="4" id="KW-0808">Transferase</keyword>
<keyword evidence="12" id="KW-0175">Coiled coil</keyword>
<evidence type="ECO:0000256" key="1">
    <source>
        <dbReference type="ARBA" id="ARBA00004651"/>
    </source>
</evidence>
<keyword evidence="11 13" id="KW-0472">Membrane</keyword>
<dbReference type="PANTHER" id="PTHR34220">
    <property type="entry name" value="SENSOR HISTIDINE KINASE YPDA"/>
    <property type="match status" value="1"/>
</dbReference>
<evidence type="ECO:0000259" key="14">
    <source>
        <dbReference type="PROSITE" id="PS50109"/>
    </source>
</evidence>
<organism evidence="15 16">
    <name type="scientific">Paenibacillus agri</name>
    <dbReference type="NCBI Taxonomy" id="2744309"/>
    <lineage>
        <taxon>Bacteria</taxon>
        <taxon>Bacillati</taxon>
        <taxon>Bacillota</taxon>
        <taxon>Bacilli</taxon>
        <taxon>Bacillales</taxon>
        <taxon>Paenibacillaceae</taxon>
        <taxon>Paenibacillus</taxon>
    </lineage>
</organism>
<keyword evidence="5 13" id="KW-0812">Transmembrane</keyword>
<dbReference type="GO" id="GO:0000155">
    <property type="term" value="F:phosphorelay sensor kinase activity"/>
    <property type="evidence" value="ECO:0007669"/>
    <property type="project" value="InterPro"/>
</dbReference>
<dbReference type="GO" id="GO:0005524">
    <property type="term" value="F:ATP binding"/>
    <property type="evidence" value="ECO:0007669"/>
    <property type="project" value="UniProtKB-KW"/>
</dbReference>
<evidence type="ECO:0000256" key="11">
    <source>
        <dbReference type="ARBA" id="ARBA00023136"/>
    </source>
</evidence>
<gene>
    <name evidence="15" type="ORF">HPT30_13410</name>
</gene>
<evidence type="ECO:0000313" key="15">
    <source>
        <dbReference type="EMBL" id="NUU61333.1"/>
    </source>
</evidence>
<comment type="subcellular location">
    <subcellularLocation>
        <location evidence="1">Cell membrane</location>
        <topology evidence="1">Multi-pass membrane protein</topology>
    </subcellularLocation>
</comment>
<feature type="domain" description="Histidine kinase" evidence="14">
    <location>
        <begin position="446"/>
        <end position="555"/>
    </location>
</feature>
<evidence type="ECO:0000256" key="5">
    <source>
        <dbReference type="ARBA" id="ARBA00022692"/>
    </source>
</evidence>
<dbReference type="AlphaFoldDB" id="A0A850EIZ3"/>
<dbReference type="SUPFAM" id="SSF55874">
    <property type="entry name" value="ATPase domain of HSP90 chaperone/DNA topoisomerase II/histidine kinase"/>
    <property type="match status" value="1"/>
</dbReference>
<dbReference type="InterPro" id="IPR005467">
    <property type="entry name" value="His_kinase_dom"/>
</dbReference>
<dbReference type="InterPro" id="IPR050640">
    <property type="entry name" value="Bact_2-comp_sensor_kinase"/>
</dbReference>
<evidence type="ECO:0000256" key="12">
    <source>
        <dbReference type="SAM" id="Coils"/>
    </source>
</evidence>
<dbReference type="InterPro" id="IPR003594">
    <property type="entry name" value="HATPase_dom"/>
</dbReference>
<accession>A0A850EIZ3</accession>
<evidence type="ECO:0000256" key="9">
    <source>
        <dbReference type="ARBA" id="ARBA00022989"/>
    </source>
</evidence>
<reference evidence="15" key="1">
    <citation type="submission" date="2020-06" db="EMBL/GenBank/DDBJ databases">
        <title>Paenibacillus sp. nov., isolated from soil.</title>
        <authorList>
            <person name="Seo Y.L."/>
        </authorList>
    </citation>
    <scope>NUCLEOTIDE SEQUENCE [LARGE SCALE GENOMIC DNA]</scope>
    <source>
        <strain evidence="15">JW14</strain>
    </source>
</reference>
<keyword evidence="10" id="KW-0902">Two-component regulatory system</keyword>
<dbReference type="Pfam" id="PF02518">
    <property type="entry name" value="HATPase_c"/>
    <property type="match status" value="1"/>
</dbReference>
<dbReference type="Pfam" id="PF06580">
    <property type="entry name" value="His_kinase"/>
    <property type="match status" value="1"/>
</dbReference>
<dbReference type="Proteomes" id="UP000564806">
    <property type="component" value="Unassembled WGS sequence"/>
</dbReference>
<evidence type="ECO:0000256" key="8">
    <source>
        <dbReference type="ARBA" id="ARBA00022840"/>
    </source>
</evidence>
<evidence type="ECO:0000256" key="6">
    <source>
        <dbReference type="ARBA" id="ARBA00022741"/>
    </source>
</evidence>
<keyword evidence="16" id="KW-1185">Reference proteome</keyword>
<dbReference type="SMART" id="SM00387">
    <property type="entry name" value="HATPase_c"/>
    <property type="match status" value="1"/>
</dbReference>
<evidence type="ECO:0000256" key="4">
    <source>
        <dbReference type="ARBA" id="ARBA00022679"/>
    </source>
</evidence>
<keyword evidence="3" id="KW-0597">Phosphoprotein</keyword>
<evidence type="ECO:0000256" key="10">
    <source>
        <dbReference type="ARBA" id="ARBA00023012"/>
    </source>
</evidence>
<dbReference type="EMBL" id="JABWCS010000208">
    <property type="protein sequence ID" value="NUU61333.1"/>
    <property type="molecule type" value="Genomic_DNA"/>
</dbReference>
<name>A0A850EIZ3_9BACL</name>
<evidence type="ECO:0000256" key="3">
    <source>
        <dbReference type="ARBA" id="ARBA00022553"/>
    </source>
</evidence>
<proteinExistence type="predicted"/>
<dbReference type="GO" id="GO:0005886">
    <property type="term" value="C:plasma membrane"/>
    <property type="evidence" value="ECO:0007669"/>
    <property type="project" value="UniProtKB-SubCell"/>
</dbReference>
<evidence type="ECO:0000256" key="2">
    <source>
        <dbReference type="ARBA" id="ARBA00022475"/>
    </source>
</evidence>
<evidence type="ECO:0000256" key="7">
    <source>
        <dbReference type="ARBA" id="ARBA00022777"/>
    </source>
</evidence>
<feature type="transmembrane region" description="Helical" evidence="13">
    <location>
        <begin position="258"/>
        <end position="282"/>
    </location>
</feature>
<feature type="coiled-coil region" evidence="12">
    <location>
        <begin position="317"/>
        <end position="356"/>
    </location>
</feature>
<keyword evidence="2" id="KW-1003">Cell membrane</keyword>
<keyword evidence="6" id="KW-0547">Nucleotide-binding</keyword>
<dbReference type="PANTHER" id="PTHR34220:SF11">
    <property type="entry name" value="SENSOR PROTEIN KINASE HPTS"/>
    <property type="match status" value="1"/>
</dbReference>